<feature type="domain" description="RNA polymerase sigma factor 70 region 4 type 2" evidence="7">
    <location>
        <begin position="129"/>
        <end position="179"/>
    </location>
</feature>
<dbReference type="Gene3D" id="1.10.1740.10">
    <property type="match status" value="1"/>
</dbReference>
<dbReference type="GO" id="GO:0003677">
    <property type="term" value="F:DNA binding"/>
    <property type="evidence" value="ECO:0007669"/>
    <property type="project" value="UniProtKB-KW"/>
</dbReference>
<dbReference type="SUPFAM" id="SSF88946">
    <property type="entry name" value="Sigma2 domain of RNA polymerase sigma factors"/>
    <property type="match status" value="1"/>
</dbReference>
<dbReference type="InterPro" id="IPR014284">
    <property type="entry name" value="RNA_pol_sigma-70_dom"/>
</dbReference>
<name>A0A3B0RI60_9ZZZZ</name>
<evidence type="ECO:0000256" key="3">
    <source>
        <dbReference type="ARBA" id="ARBA00023082"/>
    </source>
</evidence>
<protein>
    <recommendedName>
        <fullName evidence="9">RNA polymerase sigma factor RpoE</fullName>
    </recommendedName>
</protein>
<dbReference type="SUPFAM" id="SSF88659">
    <property type="entry name" value="Sigma3 and sigma4 domains of RNA polymerase sigma factors"/>
    <property type="match status" value="1"/>
</dbReference>
<dbReference type="PANTHER" id="PTHR43133">
    <property type="entry name" value="RNA POLYMERASE ECF-TYPE SIGMA FACTO"/>
    <property type="match status" value="1"/>
</dbReference>
<dbReference type="InterPro" id="IPR007627">
    <property type="entry name" value="RNA_pol_sigma70_r2"/>
</dbReference>
<evidence type="ECO:0000313" key="8">
    <source>
        <dbReference type="EMBL" id="VAV91391.1"/>
    </source>
</evidence>
<feature type="domain" description="RNA polymerase sigma-70 region 2" evidence="6">
    <location>
        <begin position="29"/>
        <end position="96"/>
    </location>
</feature>
<dbReference type="PANTHER" id="PTHR43133:SF8">
    <property type="entry name" value="RNA POLYMERASE SIGMA FACTOR HI_1459-RELATED"/>
    <property type="match status" value="1"/>
</dbReference>
<evidence type="ECO:0000256" key="2">
    <source>
        <dbReference type="ARBA" id="ARBA00023015"/>
    </source>
</evidence>
<dbReference type="InterPro" id="IPR013325">
    <property type="entry name" value="RNA_pol_sigma_r2"/>
</dbReference>
<dbReference type="InterPro" id="IPR013249">
    <property type="entry name" value="RNA_pol_sigma70_r4_t2"/>
</dbReference>
<dbReference type="AlphaFoldDB" id="A0A3B0RI60"/>
<evidence type="ECO:0000256" key="4">
    <source>
        <dbReference type="ARBA" id="ARBA00023125"/>
    </source>
</evidence>
<evidence type="ECO:0000256" key="1">
    <source>
        <dbReference type="ARBA" id="ARBA00010641"/>
    </source>
</evidence>
<keyword evidence="4" id="KW-0238">DNA-binding</keyword>
<dbReference type="InterPro" id="IPR013324">
    <property type="entry name" value="RNA_pol_sigma_r3/r4-like"/>
</dbReference>
<dbReference type="Pfam" id="PF04542">
    <property type="entry name" value="Sigma70_r2"/>
    <property type="match status" value="1"/>
</dbReference>
<dbReference type="GO" id="GO:0006352">
    <property type="term" value="P:DNA-templated transcription initiation"/>
    <property type="evidence" value="ECO:0007669"/>
    <property type="project" value="InterPro"/>
</dbReference>
<dbReference type="NCBIfam" id="TIGR02937">
    <property type="entry name" value="sigma70-ECF"/>
    <property type="match status" value="1"/>
</dbReference>
<organism evidence="8">
    <name type="scientific">hydrothermal vent metagenome</name>
    <dbReference type="NCBI Taxonomy" id="652676"/>
    <lineage>
        <taxon>unclassified sequences</taxon>
        <taxon>metagenomes</taxon>
        <taxon>ecological metagenomes</taxon>
    </lineage>
</organism>
<dbReference type="InterPro" id="IPR036388">
    <property type="entry name" value="WH-like_DNA-bd_sf"/>
</dbReference>
<gene>
    <name evidence="8" type="ORF">MNBD_ACTINO01-30</name>
</gene>
<evidence type="ECO:0000259" key="7">
    <source>
        <dbReference type="Pfam" id="PF08281"/>
    </source>
</evidence>
<proteinExistence type="inferred from homology"/>
<dbReference type="EMBL" id="UOEI01000059">
    <property type="protein sequence ID" value="VAV91391.1"/>
    <property type="molecule type" value="Genomic_DNA"/>
</dbReference>
<dbReference type="GO" id="GO:0016987">
    <property type="term" value="F:sigma factor activity"/>
    <property type="evidence" value="ECO:0007669"/>
    <property type="project" value="UniProtKB-KW"/>
</dbReference>
<dbReference type="Pfam" id="PF08281">
    <property type="entry name" value="Sigma70_r4_2"/>
    <property type="match status" value="1"/>
</dbReference>
<accession>A0A3B0RI60</accession>
<dbReference type="InterPro" id="IPR039425">
    <property type="entry name" value="RNA_pol_sigma-70-like"/>
</dbReference>
<reference evidence="8" key="1">
    <citation type="submission" date="2018-06" db="EMBL/GenBank/DDBJ databases">
        <authorList>
            <person name="Zhirakovskaya E."/>
        </authorList>
    </citation>
    <scope>NUCLEOTIDE SEQUENCE</scope>
</reference>
<dbReference type="Gene3D" id="1.10.10.10">
    <property type="entry name" value="Winged helix-like DNA-binding domain superfamily/Winged helix DNA-binding domain"/>
    <property type="match status" value="1"/>
</dbReference>
<dbReference type="CDD" id="cd06171">
    <property type="entry name" value="Sigma70_r4"/>
    <property type="match status" value="1"/>
</dbReference>
<evidence type="ECO:0008006" key="9">
    <source>
        <dbReference type="Google" id="ProtNLM"/>
    </source>
</evidence>
<evidence type="ECO:0000256" key="5">
    <source>
        <dbReference type="ARBA" id="ARBA00023163"/>
    </source>
</evidence>
<keyword evidence="2" id="KW-0805">Transcription regulation</keyword>
<keyword evidence="3" id="KW-0731">Sigma factor</keyword>
<evidence type="ECO:0000259" key="6">
    <source>
        <dbReference type="Pfam" id="PF04542"/>
    </source>
</evidence>
<keyword evidence="5" id="KW-0804">Transcription</keyword>
<sequence>MERERVELVEAHDLTERARDGDRDAFGELVRIHQHEVYTLAVRLVRDRDQAADVAQDAFIRAWRAMPKFRGDAKFSTWMYRITVNTAWTHRSKLGRVRFDPLENLAADPVSTSLDPLRAAESVSARPHIEKALMDLTESVRTVVVLKDVYDWSHGEIAEHLGISVTAAKVRLHRGRKDLRSKLAGFVDGAS</sequence>
<comment type="similarity">
    <text evidence="1">Belongs to the sigma-70 factor family. ECF subfamily.</text>
</comment>